<organism evidence="1 2">
    <name type="scientific">Jiella pelagia</name>
    <dbReference type="NCBI Taxonomy" id="2986949"/>
    <lineage>
        <taxon>Bacteria</taxon>
        <taxon>Pseudomonadati</taxon>
        <taxon>Pseudomonadota</taxon>
        <taxon>Alphaproteobacteria</taxon>
        <taxon>Hyphomicrobiales</taxon>
        <taxon>Aurantimonadaceae</taxon>
        <taxon>Jiella</taxon>
    </lineage>
</organism>
<dbReference type="RefSeq" id="WP_268880024.1">
    <property type="nucleotide sequence ID" value="NZ_CP114029.1"/>
</dbReference>
<evidence type="ECO:0000313" key="1">
    <source>
        <dbReference type="EMBL" id="WAP67562.1"/>
    </source>
</evidence>
<proteinExistence type="predicted"/>
<dbReference type="EMBL" id="CP114029">
    <property type="protein sequence ID" value="WAP67562.1"/>
    <property type="molecule type" value="Genomic_DNA"/>
</dbReference>
<evidence type="ECO:0008006" key="3">
    <source>
        <dbReference type="Google" id="ProtNLM"/>
    </source>
</evidence>
<name>A0ABY7BW18_9HYPH</name>
<keyword evidence="2" id="KW-1185">Reference proteome</keyword>
<reference evidence="1" key="1">
    <citation type="submission" date="2022-12" db="EMBL/GenBank/DDBJ databases">
        <title>Jiella pelagia sp. nov., isolated from phosphonate enriched culture of Northwest Pacific surface seawater.</title>
        <authorList>
            <person name="Shin D.Y."/>
            <person name="Hwang C.Y."/>
        </authorList>
    </citation>
    <scope>NUCLEOTIDE SEQUENCE</scope>
    <source>
        <strain evidence="1">HL-NP1</strain>
    </source>
</reference>
<accession>A0ABY7BW18</accession>
<dbReference type="Proteomes" id="UP001164020">
    <property type="component" value="Chromosome"/>
</dbReference>
<gene>
    <name evidence="1" type="ORF">OH818_18940</name>
</gene>
<protein>
    <recommendedName>
        <fullName evidence="3">DUF59 domain-containing protein</fullName>
    </recommendedName>
</protein>
<sequence>MGFVEQAVVAEDGHVEVDFRLPTFWCSPNFAFLMLDDIRTALIGLSWSPAFAIRLHDHMYAEEVNEGLAAGRSFDAIFGDLAGDQGLGGLRATFDMKAYKRRQEAVLQGLRAEGFSDRRMVAMPIGVLSALTFQDADAEREKSRYLAALAKRFGRRADTEPAFLTFEGQPILEAGLGDYLSDLRRLRINMEFSGALCRGLKASRYKEMEIVDGEPTLVDFMRGPVTPKQDAQRPD</sequence>
<evidence type="ECO:0000313" key="2">
    <source>
        <dbReference type="Proteomes" id="UP001164020"/>
    </source>
</evidence>